<sequence>MRWMTPTSAATLRTVTHHELTAEHLAGLRELFNAEYLDSHGEWDPAQPYGYAGHDVHVITLRGQQILGHVGWEQRTIEVGGAPVTVAGTGGVLVNPSVRGTGLGRRLMAHAADAMRREADISFGYLGCREDVVLFYRACGWERIRATERYTGRDGRETFQEPGPPLLVLPLRAGTTWPSGPVDLRGRCW</sequence>
<evidence type="ECO:0000313" key="3">
    <source>
        <dbReference type="Proteomes" id="UP000198122"/>
    </source>
</evidence>
<feature type="domain" description="N-acetyltransferase" evidence="1">
    <location>
        <begin position="10"/>
        <end position="162"/>
    </location>
</feature>
<reference evidence="2 3" key="1">
    <citation type="submission" date="2017-06" db="EMBL/GenBank/DDBJ databases">
        <authorList>
            <person name="Kim H.J."/>
            <person name="Triplett B.A."/>
        </authorList>
    </citation>
    <scope>NUCLEOTIDE SEQUENCE [LARGE SCALE GENOMIC DNA]</scope>
    <source>
        <strain evidence="2 3">DSM 22179</strain>
    </source>
</reference>
<organism evidence="2 3">
    <name type="scientific">Kytococcus aerolatus</name>
    <dbReference type="NCBI Taxonomy" id="592308"/>
    <lineage>
        <taxon>Bacteria</taxon>
        <taxon>Bacillati</taxon>
        <taxon>Actinomycetota</taxon>
        <taxon>Actinomycetes</taxon>
        <taxon>Micrococcales</taxon>
        <taxon>Kytococcaceae</taxon>
        <taxon>Kytococcus</taxon>
    </lineage>
</organism>
<evidence type="ECO:0000259" key="1">
    <source>
        <dbReference type="PROSITE" id="PS51186"/>
    </source>
</evidence>
<keyword evidence="2" id="KW-0808">Transferase</keyword>
<dbReference type="Proteomes" id="UP000198122">
    <property type="component" value="Unassembled WGS sequence"/>
</dbReference>
<dbReference type="Pfam" id="PF02474">
    <property type="entry name" value="NodA"/>
    <property type="match status" value="1"/>
</dbReference>
<dbReference type="AlphaFoldDB" id="A0A212TFI3"/>
<name>A0A212TFI3_9MICO</name>
<evidence type="ECO:0000313" key="2">
    <source>
        <dbReference type="EMBL" id="SNC64817.1"/>
    </source>
</evidence>
<proteinExistence type="predicted"/>
<dbReference type="InterPro" id="IPR003484">
    <property type="entry name" value="NodA"/>
</dbReference>
<accession>A0A212TFI3</accession>
<dbReference type="Gene3D" id="3.40.630.30">
    <property type="match status" value="1"/>
</dbReference>
<dbReference type="GO" id="GO:0016747">
    <property type="term" value="F:acyltransferase activity, transferring groups other than amino-acyl groups"/>
    <property type="evidence" value="ECO:0007669"/>
    <property type="project" value="InterPro"/>
</dbReference>
<dbReference type="SUPFAM" id="SSF55729">
    <property type="entry name" value="Acyl-CoA N-acyltransferases (Nat)"/>
    <property type="match status" value="1"/>
</dbReference>
<gene>
    <name evidence="2" type="ORF">SAMN05445756_1191</name>
</gene>
<dbReference type="InterPro" id="IPR016181">
    <property type="entry name" value="Acyl_CoA_acyltransferase"/>
</dbReference>
<dbReference type="PROSITE" id="PS51186">
    <property type="entry name" value="GNAT"/>
    <property type="match status" value="1"/>
</dbReference>
<keyword evidence="3" id="KW-1185">Reference proteome</keyword>
<protein>
    <submittedName>
        <fullName evidence="2">Aminoglycoside 2'-N-acetyltransferase I</fullName>
    </submittedName>
</protein>
<dbReference type="EMBL" id="FYEZ01000001">
    <property type="protein sequence ID" value="SNC64817.1"/>
    <property type="molecule type" value="Genomic_DNA"/>
</dbReference>
<dbReference type="CDD" id="cd04301">
    <property type="entry name" value="NAT_SF"/>
    <property type="match status" value="1"/>
</dbReference>
<dbReference type="InterPro" id="IPR000182">
    <property type="entry name" value="GNAT_dom"/>
</dbReference>